<gene>
    <name evidence="3" type="primary">LOC136089556</name>
</gene>
<feature type="domain" description="Reverse transcriptase" evidence="1">
    <location>
        <begin position="513"/>
        <end position="760"/>
    </location>
</feature>
<dbReference type="RefSeq" id="XP_065671679.1">
    <property type="nucleotide sequence ID" value="XM_065815607.1"/>
</dbReference>
<dbReference type="GeneID" id="136089556"/>
<dbReference type="SUPFAM" id="SSF56219">
    <property type="entry name" value="DNase I-like"/>
    <property type="match status" value="1"/>
</dbReference>
<dbReference type="InterPro" id="IPR036691">
    <property type="entry name" value="Endo/exonu/phosph_ase_sf"/>
</dbReference>
<keyword evidence="2" id="KW-1185">Reference proteome</keyword>
<reference evidence="3" key="1">
    <citation type="submission" date="2025-08" db="UniProtKB">
        <authorList>
            <consortium name="RefSeq"/>
        </authorList>
    </citation>
    <scope>IDENTIFICATION</scope>
</reference>
<dbReference type="InterPro" id="IPR005135">
    <property type="entry name" value="Endo/exonuclease/phosphatase"/>
</dbReference>
<dbReference type="PROSITE" id="PS50878">
    <property type="entry name" value="RT_POL"/>
    <property type="match status" value="1"/>
</dbReference>
<dbReference type="Gene3D" id="3.60.10.10">
    <property type="entry name" value="Endonuclease/exonuclease/phosphatase"/>
    <property type="match status" value="1"/>
</dbReference>
<evidence type="ECO:0000313" key="3">
    <source>
        <dbReference type="RefSeq" id="XP_065671679.1"/>
    </source>
</evidence>
<evidence type="ECO:0000259" key="1">
    <source>
        <dbReference type="PROSITE" id="PS50878"/>
    </source>
</evidence>
<dbReference type="PANTHER" id="PTHR33332">
    <property type="entry name" value="REVERSE TRANSCRIPTASE DOMAIN-CONTAINING PROTEIN"/>
    <property type="match status" value="1"/>
</dbReference>
<name>A0ABM4DBF9_HYDVU</name>
<proteinExistence type="predicted"/>
<dbReference type="Pfam" id="PF00078">
    <property type="entry name" value="RVT_1"/>
    <property type="match status" value="1"/>
</dbReference>
<dbReference type="CDD" id="cd01650">
    <property type="entry name" value="RT_nLTR_like"/>
    <property type="match status" value="1"/>
</dbReference>
<dbReference type="Proteomes" id="UP001652625">
    <property type="component" value="Chromosome 13"/>
</dbReference>
<protein>
    <submittedName>
        <fullName evidence="3">Uncharacterized protein LOC136089556</fullName>
    </submittedName>
</protein>
<evidence type="ECO:0000313" key="2">
    <source>
        <dbReference type="Proteomes" id="UP001652625"/>
    </source>
</evidence>
<accession>A0ABM4DBF9</accession>
<dbReference type="Pfam" id="PF03372">
    <property type="entry name" value="Exo_endo_phos"/>
    <property type="match status" value="1"/>
</dbReference>
<organism evidence="2 3">
    <name type="scientific">Hydra vulgaris</name>
    <name type="common">Hydra</name>
    <name type="synonym">Hydra attenuata</name>
    <dbReference type="NCBI Taxonomy" id="6087"/>
    <lineage>
        <taxon>Eukaryota</taxon>
        <taxon>Metazoa</taxon>
        <taxon>Cnidaria</taxon>
        <taxon>Hydrozoa</taxon>
        <taxon>Hydroidolina</taxon>
        <taxon>Anthoathecata</taxon>
        <taxon>Aplanulata</taxon>
        <taxon>Hydridae</taxon>
        <taxon>Hydra</taxon>
    </lineage>
</organism>
<dbReference type="InterPro" id="IPR000477">
    <property type="entry name" value="RT_dom"/>
</dbReference>
<sequence>METNRLFRNNFDNSALNNIDINNLEPFLINKYIPLKNQSDIDIKFYNDEEGLLNISPYYYSSDISCITADINLTALSILHLNIRSLQKNFEKFKQFLFSVKINFQIICLTETWRRVKEIENNSNFQLNNYKVLHQIRDSEKTGGGLCIFIHNSLDFKLRKIYFAVTHDFELLLIEVVNKTCKNAVVHVIYRPPSGNKKAFNKQIKSLIISEKLCGKCVYFAGDLNLDLLEYNKNKDVRTFFNIMFQNGFIPTINKPTRITKNTATSIDQIIINNFKNIKIKTGIFITDISDHFPVFITAQKSLNQPSKKVKTKKRVIKDASLVTFISLLSTTNWESVLKTKNVNEAYDKFYHIFECHYNKAFPITTKFIKTKTLQNPWITPGIIKSSKKKQRLYEKFIKKRTFKNETNYKSYNRLFVTIVKRSKNFYYSSQLLKYKNDIQKTWNIIKEVIGKKDMSISRLPKKLIINDCEIINDTIIANSFNHAFVSTGPSLASKINKSKTCFKSYLNSNNNIMDNNMLTETELLDAMYLLKPNKGNGVDDVSNLNNILYSKQFGFKKSHSTDHAIVHLVHDIFKSFDENKYTLGVFINLSKAFDTVDHYILLTKLENYGIKHINIAWFKSYLSNRKQYISYNEGKTTNMNITCGVPQGSILGPLLFLIFINDLSKACTELDTILFADDKNLFYAHNDINILFKSVNKELLNLTEWFNANKLSLNVTKTKYTFFHRFHDRDKIPLKLPKLCIANQDIKRETTLKFLGVLLDENAAAMLNCHR</sequence>